<feature type="domain" description="Alkyl hydroperoxide reductase subunit C/ Thiol specific antioxidant" evidence="2">
    <location>
        <begin position="54"/>
        <end position="166"/>
    </location>
</feature>
<dbReference type="Gene3D" id="3.40.30.10">
    <property type="entry name" value="Glutaredoxin"/>
    <property type="match status" value="1"/>
</dbReference>
<evidence type="ECO:0000313" key="3">
    <source>
        <dbReference type="EMBL" id="PWA04432.1"/>
    </source>
</evidence>
<dbReference type="SUPFAM" id="SSF52833">
    <property type="entry name" value="Thioredoxin-like"/>
    <property type="match status" value="1"/>
</dbReference>
<keyword evidence="1" id="KW-0472">Membrane</keyword>
<dbReference type="GO" id="GO:0016209">
    <property type="term" value="F:antioxidant activity"/>
    <property type="evidence" value="ECO:0007669"/>
    <property type="project" value="InterPro"/>
</dbReference>
<proteinExistence type="predicted"/>
<dbReference type="InterPro" id="IPR036249">
    <property type="entry name" value="Thioredoxin-like_sf"/>
</dbReference>
<dbReference type="GO" id="GO:0016491">
    <property type="term" value="F:oxidoreductase activity"/>
    <property type="evidence" value="ECO:0007669"/>
    <property type="project" value="InterPro"/>
</dbReference>
<reference evidence="3 4" key="1">
    <citation type="submission" date="2018-04" db="EMBL/GenBank/DDBJ databases">
        <title>Flavobacterium sp. nov., isolated from glacier ice.</title>
        <authorList>
            <person name="Liu Q."/>
            <person name="Xin Y.-H."/>
        </authorList>
    </citation>
    <scope>NUCLEOTIDE SEQUENCE [LARGE SCALE GENOMIC DNA]</scope>
    <source>
        <strain evidence="3 4">RB1R5</strain>
    </source>
</reference>
<dbReference type="Pfam" id="PF00578">
    <property type="entry name" value="AhpC-TSA"/>
    <property type="match status" value="1"/>
</dbReference>
<dbReference type="AlphaFoldDB" id="A0A2U1JH24"/>
<evidence type="ECO:0000256" key="1">
    <source>
        <dbReference type="SAM" id="Phobius"/>
    </source>
</evidence>
<dbReference type="OrthoDB" id="662072at2"/>
<accession>A0A2U1JH24</accession>
<keyword evidence="4" id="KW-1185">Reference proteome</keyword>
<dbReference type="PANTHER" id="PTHR42852:SF13">
    <property type="entry name" value="PROTEIN DIPZ"/>
    <property type="match status" value="1"/>
</dbReference>
<sequence length="188" mass="22136">MGYSRNVFYSKLFIMKKYFKITFLILFLGLFAFMSYEIISKINHKKAIDENIKTIPEFQYLKLDGSVFSNKSLKQDTATIFLYFNSECEHCQAEAQMVSENREKFKPFQLVFISFETLYKIKNFAIQYKLIGYGNIHFLCDSKVTFATTFDVKSVPSLVLYDKNDHLIEKIKGQIKAEVLLRKFRITN</sequence>
<name>A0A2U1JH24_9FLAO</name>
<organism evidence="3 4">
    <name type="scientific">Flavobacterium psychrotolerans</name>
    <dbReference type="NCBI Taxonomy" id="2169410"/>
    <lineage>
        <taxon>Bacteria</taxon>
        <taxon>Pseudomonadati</taxon>
        <taxon>Bacteroidota</taxon>
        <taxon>Flavobacteriia</taxon>
        <taxon>Flavobacteriales</taxon>
        <taxon>Flavobacteriaceae</taxon>
        <taxon>Flavobacterium</taxon>
    </lineage>
</organism>
<dbReference type="PANTHER" id="PTHR42852">
    <property type="entry name" value="THIOL:DISULFIDE INTERCHANGE PROTEIN DSBE"/>
    <property type="match status" value="1"/>
</dbReference>
<evidence type="ECO:0000313" key="4">
    <source>
        <dbReference type="Proteomes" id="UP000245449"/>
    </source>
</evidence>
<dbReference type="Proteomes" id="UP000245449">
    <property type="component" value="Unassembled WGS sequence"/>
</dbReference>
<dbReference type="InterPro" id="IPR050553">
    <property type="entry name" value="Thioredoxin_ResA/DsbE_sf"/>
</dbReference>
<comment type="caution">
    <text evidence="3">The sequence shown here is derived from an EMBL/GenBank/DDBJ whole genome shotgun (WGS) entry which is preliminary data.</text>
</comment>
<keyword evidence="1" id="KW-1133">Transmembrane helix</keyword>
<keyword evidence="1" id="KW-0812">Transmembrane</keyword>
<gene>
    <name evidence="3" type="ORF">DB895_10955</name>
</gene>
<feature type="transmembrane region" description="Helical" evidence="1">
    <location>
        <begin position="21"/>
        <end position="39"/>
    </location>
</feature>
<evidence type="ECO:0000259" key="2">
    <source>
        <dbReference type="Pfam" id="PF00578"/>
    </source>
</evidence>
<protein>
    <recommendedName>
        <fullName evidence="2">Alkyl hydroperoxide reductase subunit C/ Thiol specific antioxidant domain-containing protein</fullName>
    </recommendedName>
</protein>
<dbReference type="EMBL" id="QCZI01000014">
    <property type="protein sequence ID" value="PWA04432.1"/>
    <property type="molecule type" value="Genomic_DNA"/>
</dbReference>
<dbReference type="InterPro" id="IPR000866">
    <property type="entry name" value="AhpC/TSA"/>
</dbReference>